<proteinExistence type="inferred from homology"/>
<dbReference type="InterPro" id="IPR010131">
    <property type="entry name" value="MdtP/NodT-like"/>
</dbReference>
<evidence type="ECO:0000256" key="1">
    <source>
        <dbReference type="ARBA" id="ARBA00007613"/>
    </source>
</evidence>
<keyword evidence="3" id="KW-1185">Reference proteome</keyword>
<reference evidence="2 3" key="1">
    <citation type="submission" date="2019-02" db="EMBL/GenBank/DDBJ databases">
        <title>Deep-cultivation of Planctomycetes and their phenomic and genomic characterization uncovers novel biology.</title>
        <authorList>
            <person name="Wiegand S."/>
            <person name="Jogler M."/>
            <person name="Boedeker C."/>
            <person name="Pinto D."/>
            <person name="Vollmers J."/>
            <person name="Rivas-Marin E."/>
            <person name="Kohn T."/>
            <person name="Peeters S.H."/>
            <person name="Heuer A."/>
            <person name="Rast P."/>
            <person name="Oberbeckmann S."/>
            <person name="Bunk B."/>
            <person name="Jeske O."/>
            <person name="Meyerdierks A."/>
            <person name="Storesund J.E."/>
            <person name="Kallscheuer N."/>
            <person name="Luecker S."/>
            <person name="Lage O.M."/>
            <person name="Pohl T."/>
            <person name="Merkel B.J."/>
            <person name="Hornburger P."/>
            <person name="Mueller R.-W."/>
            <person name="Bruemmer F."/>
            <person name="Labrenz M."/>
            <person name="Spormann A.M."/>
            <person name="Op den Camp H."/>
            <person name="Overmann J."/>
            <person name="Amann R."/>
            <person name="Jetten M.S.M."/>
            <person name="Mascher T."/>
            <person name="Medema M.H."/>
            <person name="Devos D.P."/>
            <person name="Kaster A.-K."/>
            <person name="Ovreas L."/>
            <person name="Rohde M."/>
            <person name="Galperin M.Y."/>
            <person name="Jogler C."/>
        </authorList>
    </citation>
    <scope>NUCLEOTIDE SEQUENCE [LARGE SCALE GENOMIC DNA]</scope>
    <source>
        <strain evidence="2 3">TBK1r</strain>
    </source>
</reference>
<comment type="similarity">
    <text evidence="1">Belongs to the outer membrane factor (OMF) (TC 1.B.17) family.</text>
</comment>
<dbReference type="PANTHER" id="PTHR30203:SF24">
    <property type="entry name" value="BLR4935 PROTEIN"/>
    <property type="match status" value="1"/>
</dbReference>
<dbReference type="EMBL" id="CP036432">
    <property type="protein sequence ID" value="QDV85425.1"/>
    <property type="molecule type" value="Genomic_DNA"/>
</dbReference>
<evidence type="ECO:0000313" key="3">
    <source>
        <dbReference type="Proteomes" id="UP000318081"/>
    </source>
</evidence>
<sequence>MHEHGCLENHMIGDRLIILACCMAVVCGCATVKSDRRTNQFRPAAVETSITDVETGAEDTAINAELVSYEEPNELPAVISGETFESEVPYSLSDFEAMAMSGNPTLQQAQSQVTAAQGAAYQAGLYPNPVVGYSGEYDSIAAGRDETWNGGFIAQEFVTGGKLRLSREKWCQRAKIARTNFHAQQHRILNDVRSQFYQALAAQRLVGIQREILANGEDRVQTYQEMLNLGQTNQAGLLTAEVDLQRDRLNLNAVENEFEHAWRLLVDLTGSPELMPGILNGVIEPDQQPLDWETALSQLMASSPEIQAANQRIQHDRITVERERVEPIPNLLFDVATIHTPVTDTTQTTFNVGLPIPLFDRNKGTIQQAQADLSQSHAEAQRLQLELRTRLATQFRDYQTSWKRVVDYDAAMLPKAKKAYEMLDDNYRARRAAWPDVLMAQRMYLTLQAEQTRNLVMYRQNDVAVRGMLLTGGLMTPPPPVGAGHIDAVAKPR</sequence>
<dbReference type="PANTHER" id="PTHR30203">
    <property type="entry name" value="OUTER MEMBRANE CATION EFFLUX PROTEIN"/>
    <property type="match status" value="1"/>
</dbReference>
<accession>A0ABX5XTS1</accession>
<dbReference type="Pfam" id="PF02321">
    <property type="entry name" value="OEP"/>
    <property type="match status" value="2"/>
</dbReference>
<name>A0ABX5XTS1_9BACT</name>
<gene>
    <name evidence="2" type="primary">czcC_6</name>
    <name evidence="2" type="ORF">TBK1r_44060</name>
</gene>
<dbReference type="InterPro" id="IPR003423">
    <property type="entry name" value="OMP_efflux"/>
</dbReference>
<dbReference type="Proteomes" id="UP000318081">
    <property type="component" value="Chromosome"/>
</dbReference>
<organism evidence="2 3">
    <name type="scientific">Stieleria magnilauensis</name>
    <dbReference type="NCBI Taxonomy" id="2527963"/>
    <lineage>
        <taxon>Bacteria</taxon>
        <taxon>Pseudomonadati</taxon>
        <taxon>Planctomycetota</taxon>
        <taxon>Planctomycetia</taxon>
        <taxon>Pirellulales</taxon>
        <taxon>Pirellulaceae</taxon>
        <taxon>Stieleria</taxon>
    </lineage>
</organism>
<dbReference type="Gene3D" id="1.20.1600.10">
    <property type="entry name" value="Outer membrane efflux proteins (OEP)"/>
    <property type="match status" value="1"/>
</dbReference>
<evidence type="ECO:0000313" key="2">
    <source>
        <dbReference type="EMBL" id="QDV85425.1"/>
    </source>
</evidence>
<dbReference type="SUPFAM" id="SSF56954">
    <property type="entry name" value="Outer membrane efflux proteins (OEP)"/>
    <property type="match status" value="1"/>
</dbReference>
<protein>
    <submittedName>
        <fullName evidence="2">Cobalt-zinc-cadmium resistance protein CzcC</fullName>
    </submittedName>
</protein>